<dbReference type="InterPro" id="IPR051061">
    <property type="entry name" value="Zinc_finger_trans_reg"/>
</dbReference>
<evidence type="ECO:0000256" key="8">
    <source>
        <dbReference type="PROSITE-ProRule" id="PRU00042"/>
    </source>
</evidence>
<dbReference type="PANTHER" id="PTHR46179:SF13">
    <property type="entry name" value="C2H2-TYPE DOMAIN-CONTAINING PROTEIN"/>
    <property type="match status" value="1"/>
</dbReference>
<evidence type="ECO:0000256" key="6">
    <source>
        <dbReference type="ARBA" id="ARBA00023163"/>
    </source>
</evidence>
<keyword evidence="2" id="KW-0479">Metal-binding</keyword>
<dbReference type="Pfam" id="PF00096">
    <property type="entry name" value="zf-C2H2"/>
    <property type="match status" value="1"/>
</dbReference>
<name>A0A1I7ZER4_9BILA</name>
<keyword evidence="11" id="KW-1185">Reference proteome</keyword>
<dbReference type="WBParaSite" id="L893_g25705.t1">
    <property type="protein sequence ID" value="L893_g25705.t1"/>
    <property type="gene ID" value="L893_g25705"/>
</dbReference>
<evidence type="ECO:0000256" key="3">
    <source>
        <dbReference type="ARBA" id="ARBA00022771"/>
    </source>
</evidence>
<protein>
    <submittedName>
        <fullName evidence="12">C2H2-type domain-containing protein</fullName>
    </submittedName>
</protein>
<dbReference type="GO" id="GO:0006357">
    <property type="term" value="P:regulation of transcription by RNA polymerase II"/>
    <property type="evidence" value="ECO:0007669"/>
    <property type="project" value="TreeGrafter"/>
</dbReference>
<feature type="domain" description="C2H2-type" evidence="10">
    <location>
        <begin position="46"/>
        <end position="69"/>
    </location>
</feature>
<keyword evidence="3 8" id="KW-0863">Zinc-finger</keyword>
<feature type="domain" description="C2H2-type" evidence="10">
    <location>
        <begin position="19"/>
        <end position="42"/>
    </location>
</feature>
<dbReference type="PROSITE" id="PS00028">
    <property type="entry name" value="ZINC_FINGER_C2H2_1"/>
    <property type="match status" value="4"/>
</dbReference>
<feature type="region of interest" description="Disordered" evidence="9">
    <location>
        <begin position="314"/>
        <end position="338"/>
    </location>
</feature>
<dbReference type="PROSITE" id="PS50157">
    <property type="entry name" value="ZINC_FINGER_C2H2_2"/>
    <property type="match status" value="4"/>
</dbReference>
<dbReference type="Gene3D" id="3.30.160.60">
    <property type="entry name" value="Classic Zinc Finger"/>
    <property type="match status" value="2"/>
</dbReference>
<dbReference type="PANTHER" id="PTHR46179">
    <property type="entry name" value="ZINC FINGER PROTEIN"/>
    <property type="match status" value="1"/>
</dbReference>
<keyword evidence="4" id="KW-0862">Zinc</keyword>
<evidence type="ECO:0000256" key="7">
    <source>
        <dbReference type="ARBA" id="ARBA00023242"/>
    </source>
</evidence>
<evidence type="ECO:0000256" key="1">
    <source>
        <dbReference type="ARBA" id="ARBA00004123"/>
    </source>
</evidence>
<evidence type="ECO:0000259" key="10">
    <source>
        <dbReference type="PROSITE" id="PS50157"/>
    </source>
</evidence>
<feature type="compositionally biased region" description="Basic and acidic residues" evidence="9">
    <location>
        <begin position="316"/>
        <end position="338"/>
    </location>
</feature>
<feature type="compositionally biased region" description="Basic and acidic residues" evidence="9">
    <location>
        <begin position="168"/>
        <end position="186"/>
    </location>
</feature>
<feature type="domain" description="C2H2-type" evidence="10">
    <location>
        <begin position="254"/>
        <end position="283"/>
    </location>
</feature>
<dbReference type="GO" id="GO:0005634">
    <property type="term" value="C:nucleus"/>
    <property type="evidence" value="ECO:0007669"/>
    <property type="project" value="UniProtKB-SubCell"/>
</dbReference>
<feature type="domain" description="C2H2-type" evidence="10">
    <location>
        <begin position="218"/>
        <end position="246"/>
    </location>
</feature>
<organism evidence="11 12">
    <name type="scientific">Steinernema glaseri</name>
    <dbReference type="NCBI Taxonomy" id="37863"/>
    <lineage>
        <taxon>Eukaryota</taxon>
        <taxon>Metazoa</taxon>
        <taxon>Ecdysozoa</taxon>
        <taxon>Nematoda</taxon>
        <taxon>Chromadorea</taxon>
        <taxon>Rhabditida</taxon>
        <taxon>Tylenchina</taxon>
        <taxon>Panagrolaimomorpha</taxon>
        <taxon>Strongyloidoidea</taxon>
        <taxon>Steinernematidae</taxon>
        <taxon>Steinernema</taxon>
    </lineage>
</organism>
<dbReference type="SMART" id="SM00355">
    <property type="entry name" value="ZnF_C2H2"/>
    <property type="match status" value="7"/>
</dbReference>
<evidence type="ECO:0000256" key="4">
    <source>
        <dbReference type="ARBA" id="ARBA00022833"/>
    </source>
</evidence>
<accession>A0A1I7ZER4</accession>
<feature type="compositionally biased region" description="Low complexity" evidence="9">
    <location>
        <begin position="187"/>
        <end position="198"/>
    </location>
</feature>
<dbReference type="GO" id="GO:0008270">
    <property type="term" value="F:zinc ion binding"/>
    <property type="evidence" value="ECO:0007669"/>
    <property type="project" value="UniProtKB-KW"/>
</dbReference>
<keyword evidence="5" id="KW-0805">Transcription regulation</keyword>
<evidence type="ECO:0000256" key="5">
    <source>
        <dbReference type="ARBA" id="ARBA00023015"/>
    </source>
</evidence>
<comment type="subcellular location">
    <subcellularLocation>
        <location evidence="1">Nucleus</location>
    </subcellularLocation>
</comment>
<dbReference type="InterPro" id="IPR013087">
    <property type="entry name" value="Znf_C2H2_type"/>
</dbReference>
<keyword evidence="6" id="KW-0804">Transcription</keyword>
<evidence type="ECO:0000256" key="9">
    <source>
        <dbReference type="SAM" id="MobiDB-lite"/>
    </source>
</evidence>
<dbReference type="InterPro" id="IPR040689">
    <property type="entry name" value="SUVR5_Znf-C2H2_3rpt"/>
</dbReference>
<proteinExistence type="predicted"/>
<evidence type="ECO:0000313" key="11">
    <source>
        <dbReference type="Proteomes" id="UP000095287"/>
    </source>
</evidence>
<sequence length="338" mass="38738">MEEAAASDECSSQSKGKRYKCCYCIKSYVTPSKLEIHVRHNHMLLYACKVCDVKFNTAPELRKHNSSLHWKTYSCDFPKCAYTHPKKYMVERHTRQVHDIRRNIFCDIEGCNIHFAKCKRKQHYRDCHPDSPITASFMQSQSSKDASPISPSPEVIKDACPISPSPEVIRDDSGAGETGDRTRSESSNDSAASTSSETVQYRNRSIFDNEVVATLDSIKCSRCGKMYRSRNGLTRHILIVHEKNFPYVPRERKYVCSVSGCVRNFRTFTEKDDHEHQHKGGEPRYSCNWCDLKYHARRQLAYHLQSAHNSSIKNIKAKENDHSEPVDATPRTEGEHAA</sequence>
<dbReference type="Pfam" id="PF18868">
    <property type="entry name" value="zf-C2H2_3rep"/>
    <property type="match status" value="1"/>
</dbReference>
<keyword evidence="7" id="KW-0539">Nucleus</keyword>
<evidence type="ECO:0000256" key="2">
    <source>
        <dbReference type="ARBA" id="ARBA00022723"/>
    </source>
</evidence>
<feature type="region of interest" description="Disordered" evidence="9">
    <location>
        <begin position="138"/>
        <end position="199"/>
    </location>
</feature>
<dbReference type="SUPFAM" id="SSF57667">
    <property type="entry name" value="beta-beta-alpha zinc fingers"/>
    <property type="match status" value="1"/>
</dbReference>
<reference evidence="12" key="1">
    <citation type="submission" date="2016-11" db="UniProtKB">
        <authorList>
            <consortium name="WormBaseParasite"/>
        </authorList>
    </citation>
    <scope>IDENTIFICATION</scope>
</reference>
<dbReference type="Proteomes" id="UP000095287">
    <property type="component" value="Unplaced"/>
</dbReference>
<dbReference type="AlphaFoldDB" id="A0A1I7ZER4"/>
<dbReference type="InterPro" id="IPR036236">
    <property type="entry name" value="Znf_C2H2_sf"/>
</dbReference>
<evidence type="ECO:0000313" key="12">
    <source>
        <dbReference type="WBParaSite" id="L893_g25705.t1"/>
    </source>
</evidence>